<dbReference type="CDD" id="cd09023">
    <property type="entry name" value="Aldose_epim_Ec_c4013"/>
    <property type="match status" value="1"/>
</dbReference>
<dbReference type="GO" id="GO:0030246">
    <property type="term" value="F:carbohydrate binding"/>
    <property type="evidence" value="ECO:0007669"/>
    <property type="project" value="InterPro"/>
</dbReference>
<dbReference type="RefSeq" id="WP_113036014.1">
    <property type="nucleotide sequence ID" value="NZ_QMFB01000039.1"/>
</dbReference>
<keyword evidence="2" id="KW-1185">Reference proteome</keyword>
<gene>
    <name evidence="1" type="ORF">DQG23_36715</name>
</gene>
<proteinExistence type="predicted"/>
<reference evidence="1 2" key="1">
    <citation type="journal article" date="2009" name="Int. J. Syst. Evol. Microbiol.">
        <title>Paenibacillus contaminans sp. nov., isolated from a contaminated laboratory plate.</title>
        <authorList>
            <person name="Chou J.H."/>
            <person name="Lee J.H."/>
            <person name="Lin M.C."/>
            <person name="Chang P.S."/>
            <person name="Arun A.B."/>
            <person name="Young C.C."/>
            <person name="Chen W.M."/>
        </authorList>
    </citation>
    <scope>NUCLEOTIDE SEQUENCE [LARGE SCALE GENOMIC DNA]</scope>
    <source>
        <strain evidence="1 2">CKOBP-6</strain>
    </source>
</reference>
<evidence type="ECO:0000313" key="1">
    <source>
        <dbReference type="EMBL" id="RAV11115.1"/>
    </source>
</evidence>
<sequence>MQLFGKQWTRRELEARVGRLEQIGGVQRLKRLEGHETDVELIHVNTGAGLSYYVSPMKGLDISLTEFAGVPISWQAANGDAHPAYYDDRGAEWLRTASGGLLMTCGLTQAGAPNEDNGEKLGLHGRAHHLPAKQVAARGEWIGDEYEMCVSGIVEETAMAGNHLRMTRDISSKLGDNRIRIRDVVENAGFAPAPHMMMYHFNFGFPLLAEETTIELPSEGYSMRDAASRADEYGTWQAPDPNVAEQVLFHRIVPGERITAKIRNPQFPVANGLASLPLEARLSWHTANLPQLVQWRMPGAGLHVLGIEPANCLTFGRAAEREAGRLVMLGPGESVTYELELELKVL</sequence>
<dbReference type="Gene3D" id="2.70.98.10">
    <property type="match status" value="1"/>
</dbReference>
<dbReference type="EMBL" id="QMFB01000039">
    <property type="protein sequence ID" value="RAV11115.1"/>
    <property type="molecule type" value="Genomic_DNA"/>
</dbReference>
<protein>
    <submittedName>
        <fullName evidence="1">DUF4432 domain-containing protein</fullName>
    </submittedName>
</protein>
<dbReference type="Proteomes" id="UP000250369">
    <property type="component" value="Unassembled WGS sequence"/>
</dbReference>
<accession>A0A329LT16</accession>
<comment type="caution">
    <text evidence="1">The sequence shown here is derived from an EMBL/GenBank/DDBJ whole genome shotgun (WGS) entry which is preliminary data.</text>
</comment>
<dbReference type="InterPro" id="IPR014718">
    <property type="entry name" value="GH-type_carb-bd"/>
</dbReference>
<organism evidence="1 2">
    <name type="scientific">Paenibacillus contaminans</name>
    <dbReference type="NCBI Taxonomy" id="450362"/>
    <lineage>
        <taxon>Bacteria</taxon>
        <taxon>Bacillati</taxon>
        <taxon>Bacillota</taxon>
        <taxon>Bacilli</taxon>
        <taxon>Bacillales</taxon>
        <taxon>Paenibacillaceae</taxon>
        <taxon>Paenibacillus</taxon>
    </lineage>
</organism>
<evidence type="ECO:0000313" key="2">
    <source>
        <dbReference type="Proteomes" id="UP000250369"/>
    </source>
</evidence>
<dbReference type="InterPro" id="IPR027839">
    <property type="entry name" value="DUF4432"/>
</dbReference>
<dbReference type="AlphaFoldDB" id="A0A329LT16"/>
<dbReference type="Pfam" id="PF14486">
    <property type="entry name" value="DUF4432"/>
    <property type="match status" value="1"/>
</dbReference>
<name>A0A329LT16_9BACL</name>
<dbReference type="OrthoDB" id="9791280at2"/>